<dbReference type="Pfam" id="PF12802">
    <property type="entry name" value="MarR_2"/>
    <property type="match status" value="1"/>
</dbReference>
<sequence>MKDRNSVSSIIHQIAKLEESLINQQLHQLSFNVDQAHTLRYIGDHPGTNQRAITIILGRSAASVSNLLKGLETRNLIEKKFNPDNDREKQLTLTPNGKETVTAVKGAFDVLDQKVDAALLSPDAIYDQLTQIYQQLKE</sequence>
<evidence type="ECO:0000313" key="8">
    <source>
        <dbReference type="Proteomes" id="UP000216802"/>
    </source>
</evidence>
<comment type="caution">
    <text evidence="5">The sequence shown here is derived from an EMBL/GenBank/DDBJ whole genome shotgun (WGS) entry which is preliminary data.</text>
</comment>
<feature type="domain" description="HTH marR-type" evidence="3">
    <location>
        <begin position="4"/>
        <end position="138"/>
    </location>
</feature>
<evidence type="ECO:0000313" key="9">
    <source>
        <dbReference type="Proteomes" id="UP000294668"/>
    </source>
</evidence>
<dbReference type="SMART" id="SM00347">
    <property type="entry name" value="HTH_MARR"/>
    <property type="match status" value="1"/>
</dbReference>
<reference evidence="5 8" key="2">
    <citation type="submission" date="2017-04" db="EMBL/GenBank/DDBJ databases">
        <title>Kefir bacterial isolates.</title>
        <authorList>
            <person name="Kim Y."/>
            <person name="Blasche S."/>
            <person name="Patil K.R."/>
        </authorList>
    </citation>
    <scope>NUCLEOTIDE SEQUENCE [LARGE SCALE GENOMIC DNA]</scope>
    <source>
        <strain evidence="5 8">OG2</strain>
    </source>
</reference>
<dbReference type="InterPro" id="IPR036390">
    <property type="entry name" value="WH_DNA-bd_sf"/>
</dbReference>
<gene>
    <name evidence="4" type="primary">marR_2</name>
    <name evidence="5" type="ORF">B8W98_07905</name>
    <name evidence="6" type="ORF">C5L28_000846</name>
    <name evidence="4" type="ORF">LPKJCM_00492</name>
</gene>
<dbReference type="AlphaFoldDB" id="A0A269Y777"/>
<dbReference type="GO" id="GO:0006950">
    <property type="term" value="P:response to stress"/>
    <property type="evidence" value="ECO:0007669"/>
    <property type="project" value="TreeGrafter"/>
</dbReference>
<dbReference type="EMBL" id="NCXI01000055">
    <property type="protein sequence ID" value="PAK81309.1"/>
    <property type="molecule type" value="Genomic_DNA"/>
</dbReference>
<dbReference type="SUPFAM" id="SSF46785">
    <property type="entry name" value="Winged helix' DNA-binding domain"/>
    <property type="match status" value="1"/>
</dbReference>
<dbReference type="Gene3D" id="1.10.10.10">
    <property type="entry name" value="Winged helix-like DNA-binding domain superfamily/Winged helix DNA-binding domain"/>
    <property type="match status" value="1"/>
</dbReference>
<keyword evidence="9" id="KW-1185">Reference proteome</keyword>
<evidence type="ECO:0000313" key="5">
    <source>
        <dbReference type="EMBL" id="PAK81309.1"/>
    </source>
</evidence>
<dbReference type="InterPro" id="IPR039422">
    <property type="entry name" value="MarR/SlyA-like"/>
</dbReference>
<evidence type="ECO:0000313" key="7">
    <source>
        <dbReference type="Proteomes" id="UP000214739"/>
    </source>
</evidence>
<keyword evidence="1" id="KW-0805">Transcription regulation</keyword>
<evidence type="ECO:0000313" key="6">
    <source>
        <dbReference type="EMBL" id="TDG94807.1"/>
    </source>
</evidence>
<protein>
    <submittedName>
        <fullName evidence="5">MarR family transcriptional regulator</fullName>
    </submittedName>
</protein>
<dbReference type="Proteomes" id="UP000214739">
    <property type="component" value="Unassembled WGS sequence"/>
</dbReference>
<dbReference type="InterPro" id="IPR000835">
    <property type="entry name" value="HTH_MarR-typ"/>
</dbReference>
<dbReference type="OrthoDB" id="2309542at2"/>
<keyword evidence="2" id="KW-0804">Transcription</keyword>
<dbReference type="GO" id="GO:0003700">
    <property type="term" value="F:DNA-binding transcription factor activity"/>
    <property type="evidence" value="ECO:0007669"/>
    <property type="project" value="InterPro"/>
</dbReference>
<proteinExistence type="predicted"/>
<reference evidence="6" key="4">
    <citation type="submission" date="2019-02" db="EMBL/GenBank/DDBJ databases">
        <authorList>
            <person name="Buron G."/>
            <person name="Chaylann A."/>
            <person name="Dolejs I."/>
            <person name="Forster J."/>
            <person name="Miks M.H."/>
        </authorList>
    </citation>
    <scope>NUCLEOTIDE SEQUENCE</scope>
    <source>
        <strain evidence="6">DSM 10551</strain>
    </source>
</reference>
<evidence type="ECO:0000256" key="2">
    <source>
        <dbReference type="ARBA" id="ARBA00023163"/>
    </source>
</evidence>
<evidence type="ECO:0000256" key="1">
    <source>
        <dbReference type="ARBA" id="ARBA00023015"/>
    </source>
</evidence>
<dbReference type="PROSITE" id="PS50995">
    <property type="entry name" value="HTH_MARR_2"/>
    <property type="match status" value="1"/>
</dbReference>
<organism evidence="5 8">
    <name type="scientific">Lentilactobacillus parakefiri</name>
    <dbReference type="NCBI Taxonomy" id="152332"/>
    <lineage>
        <taxon>Bacteria</taxon>
        <taxon>Bacillati</taxon>
        <taxon>Bacillota</taxon>
        <taxon>Bacilli</taxon>
        <taxon>Lactobacillales</taxon>
        <taxon>Lactobacillaceae</taxon>
        <taxon>Lentilactobacillus</taxon>
    </lineage>
</organism>
<reference evidence="6 9" key="3">
    <citation type="journal article" date="2019" name="Appl. Microbiol. Biotechnol.">
        <title>Uncovering carbohydrate metabolism through a genotype-phenotype association study of 56 lactic acid bacteria genomes.</title>
        <authorList>
            <person name="Buron-Moles G."/>
            <person name="Chailyan A."/>
            <person name="Dolejs I."/>
            <person name="Forster J."/>
            <person name="Miks M.H."/>
        </authorList>
    </citation>
    <scope>NUCLEOTIDE SEQUENCE [LARGE SCALE GENOMIC DNA]</scope>
    <source>
        <strain evidence="6 9">DSM 10551</strain>
    </source>
</reference>
<reference evidence="4 7" key="1">
    <citation type="journal article" date="2017" name="Biosci Microbiota Food Health">
        <title>Genomic characterization reconfirms the taxonomic status of Lactobacillus parakefiri.</title>
        <authorList>
            <person name="Tanizawa Y."/>
            <person name="Kobayashi H."/>
            <person name="Kaminuma E."/>
            <person name="Sakamoto M."/>
            <person name="Ohkuma M."/>
            <person name="Nakamura Y."/>
            <person name="Arita M."/>
            <person name="Tohno M."/>
        </authorList>
    </citation>
    <scope>NUCLEOTIDE SEQUENCE [LARGE SCALE GENOMIC DNA]</scope>
    <source>
        <strain evidence="4 7">JCM 8573</strain>
    </source>
</reference>
<accession>A0A269Y777</accession>
<name>A0A269Y777_9LACO</name>
<dbReference type="PANTHER" id="PTHR33164">
    <property type="entry name" value="TRANSCRIPTIONAL REGULATOR, MARR FAMILY"/>
    <property type="match status" value="1"/>
</dbReference>
<evidence type="ECO:0000313" key="4">
    <source>
        <dbReference type="EMBL" id="GAW71411.1"/>
    </source>
</evidence>
<dbReference type="RefSeq" id="WP_057962123.1">
    <property type="nucleotide sequence ID" value="NZ_BAAAXO010000039.1"/>
</dbReference>
<dbReference type="Proteomes" id="UP000294668">
    <property type="component" value="Unassembled WGS sequence"/>
</dbReference>
<dbReference type="EMBL" id="PUFL01000009">
    <property type="protein sequence ID" value="TDG94807.1"/>
    <property type="molecule type" value="Genomic_DNA"/>
</dbReference>
<dbReference type="Proteomes" id="UP000216802">
    <property type="component" value="Unassembled WGS sequence"/>
</dbReference>
<dbReference type="EMBL" id="BDGB01000029">
    <property type="protein sequence ID" value="GAW71411.1"/>
    <property type="molecule type" value="Genomic_DNA"/>
</dbReference>
<dbReference type="InterPro" id="IPR036388">
    <property type="entry name" value="WH-like_DNA-bd_sf"/>
</dbReference>
<dbReference type="PANTHER" id="PTHR33164:SF56">
    <property type="entry name" value="HTH-TYPE TRANSCRIPTIONAL REGULATOR MHQR"/>
    <property type="match status" value="1"/>
</dbReference>
<evidence type="ECO:0000259" key="3">
    <source>
        <dbReference type="PROSITE" id="PS50995"/>
    </source>
</evidence>